<dbReference type="InterPro" id="IPR045121">
    <property type="entry name" value="CoAse"/>
</dbReference>
<gene>
    <name evidence="8" type="ORF">E7Y31_11320</name>
</gene>
<dbReference type="CDD" id="cd03426">
    <property type="entry name" value="NUDIX_CoAse_Nudt7"/>
    <property type="match status" value="1"/>
</dbReference>
<evidence type="ECO:0000313" key="9">
    <source>
        <dbReference type="Proteomes" id="UP000305282"/>
    </source>
</evidence>
<evidence type="ECO:0000259" key="7">
    <source>
        <dbReference type="PROSITE" id="PS51462"/>
    </source>
</evidence>
<evidence type="ECO:0000256" key="5">
    <source>
        <dbReference type="ARBA" id="ARBA00022842"/>
    </source>
</evidence>
<evidence type="ECO:0000256" key="2">
    <source>
        <dbReference type="ARBA" id="ARBA00001946"/>
    </source>
</evidence>
<evidence type="ECO:0000256" key="3">
    <source>
        <dbReference type="ARBA" id="ARBA00022723"/>
    </source>
</evidence>
<proteinExistence type="predicted"/>
<dbReference type="GO" id="GO:0010945">
    <property type="term" value="F:coenzyme A diphosphatase activity"/>
    <property type="evidence" value="ECO:0007669"/>
    <property type="project" value="InterPro"/>
</dbReference>
<keyword evidence="9" id="KW-1185">Reference proteome</keyword>
<dbReference type="PANTHER" id="PTHR12992">
    <property type="entry name" value="NUDIX HYDROLASE"/>
    <property type="match status" value="1"/>
</dbReference>
<dbReference type="Pfam" id="PF00293">
    <property type="entry name" value="NUDIX"/>
    <property type="match status" value="1"/>
</dbReference>
<evidence type="ECO:0000256" key="1">
    <source>
        <dbReference type="ARBA" id="ARBA00001936"/>
    </source>
</evidence>
<dbReference type="AlphaFoldDB" id="A0A4S5EQ13"/>
<dbReference type="PANTHER" id="PTHR12992:SF11">
    <property type="entry name" value="MITOCHONDRIAL COENZYME A DIPHOSPHATASE NUDT8"/>
    <property type="match status" value="1"/>
</dbReference>
<sequence>MTGHTRPGPRAVDARRAAVLILFGAGPDGPDVLLLERAAELRSHASQPAFPGGAADATDIDRVDTALREAAEEVGLDPAGVEVLAVAPPLHLQASHYLVTPVLAWWHTPCAVAPVDLAETSFVSRVPLTELADPANRVILRYAQSDLLSPAFQVHGMLVWGFTAGILDILLRLGGWERPWNHSAVVDHPPTRAVPATSPPPPR</sequence>
<dbReference type="EMBL" id="SSXH01000238">
    <property type="protein sequence ID" value="THJ74468.1"/>
    <property type="molecule type" value="Genomic_DNA"/>
</dbReference>
<organism evidence="8 9">
    <name type="scientific">Candidatus Frankia alpina</name>
    <dbReference type="NCBI Taxonomy" id="2699483"/>
    <lineage>
        <taxon>Bacteria</taxon>
        <taxon>Bacillati</taxon>
        <taxon>Actinomycetota</taxon>
        <taxon>Actinomycetes</taxon>
        <taxon>Frankiales</taxon>
        <taxon>Frankiaceae</taxon>
        <taxon>Frankia</taxon>
    </lineage>
</organism>
<dbReference type="Gene3D" id="3.90.79.10">
    <property type="entry name" value="Nucleoside Triphosphate Pyrophosphohydrolase"/>
    <property type="match status" value="1"/>
</dbReference>
<accession>A0A4S5EQ13</accession>
<keyword evidence="5" id="KW-0460">Magnesium</keyword>
<dbReference type="SUPFAM" id="SSF55811">
    <property type="entry name" value="Nudix"/>
    <property type="match status" value="1"/>
</dbReference>
<keyword evidence="3" id="KW-0479">Metal-binding</keyword>
<evidence type="ECO:0000313" key="8">
    <source>
        <dbReference type="EMBL" id="THJ74468.1"/>
    </source>
</evidence>
<comment type="cofactor">
    <cofactor evidence="1">
        <name>Mn(2+)</name>
        <dbReference type="ChEBI" id="CHEBI:29035"/>
    </cofactor>
</comment>
<comment type="caution">
    <text evidence="8">The sequence shown here is derived from an EMBL/GenBank/DDBJ whole genome shotgun (WGS) entry which is preliminary data.</text>
</comment>
<dbReference type="PROSITE" id="PS51462">
    <property type="entry name" value="NUDIX"/>
    <property type="match status" value="1"/>
</dbReference>
<dbReference type="InterPro" id="IPR015797">
    <property type="entry name" value="NUDIX_hydrolase-like_dom_sf"/>
</dbReference>
<dbReference type="GO" id="GO:0046872">
    <property type="term" value="F:metal ion binding"/>
    <property type="evidence" value="ECO:0007669"/>
    <property type="project" value="UniProtKB-KW"/>
</dbReference>
<reference evidence="8 9" key="1">
    <citation type="submission" date="2019-04" db="EMBL/GenBank/DDBJ databases">
        <title>Draft genome sequences for three unisolated Alnus-infective Frankia Sp+ strains, AgTrS, AiOr and AvVan, the first sequenced Frankia strains able to sporulate in-planta.</title>
        <authorList>
            <person name="Bethencourt L."/>
            <person name="Vautrin F."/>
            <person name="Taib N."/>
            <person name="Dubost A."/>
            <person name="Castro-Garcia L."/>
            <person name="Imbaud O."/>
            <person name="Abrouk D."/>
            <person name="Fournier P."/>
            <person name="Briolay J."/>
            <person name="Nguyen A."/>
            <person name="Normand P."/>
            <person name="Fernandez M.P."/>
            <person name="Brochier-Armanet C."/>
            <person name="Herrera-Belaroussi A."/>
        </authorList>
    </citation>
    <scope>NUCLEOTIDE SEQUENCE [LARGE SCALE GENOMIC DNA]</scope>
    <source>
        <strain evidence="8 9">AvVan</strain>
    </source>
</reference>
<dbReference type="OrthoDB" id="9802805at2"/>
<feature type="domain" description="Nudix hydrolase" evidence="7">
    <location>
        <begin position="14"/>
        <end position="148"/>
    </location>
</feature>
<keyword evidence="6" id="KW-0464">Manganese</keyword>
<dbReference type="Proteomes" id="UP000305282">
    <property type="component" value="Unassembled WGS sequence"/>
</dbReference>
<comment type="cofactor">
    <cofactor evidence="2">
        <name>Mg(2+)</name>
        <dbReference type="ChEBI" id="CHEBI:18420"/>
    </cofactor>
</comment>
<name>A0A4S5EQ13_9ACTN</name>
<protein>
    <submittedName>
        <fullName evidence="8">CoA pyrophosphatase</fullName>
    </submittedName>
</protein>
<keyword evidence="4" id="KW-0378">Hydrolase</keyword>
<evidence type="ECO:0000256" key="4">
    <source>
        <dbReference type="ARBA" id="ARBA00022801"/>
    </source>
</evidence>
<dbReference type="InterPro" id="IPR000086">
    <property type="entry name" value="NUDIX_hydrolase_dom"/>
</dbReference>
<evidence type="ECO:0000256" key="6">
    <source>
        <dbReference type="ARBA" id="ARBA00023211"/>
    </source>
</evidence>